<evidence type="ECO:0000256" key="1">
    <source>
        <dbReference type="ARBA" id="ARBA00022679"/>
    </source>
</evidence>
<feature type="transmembrane region" description="Helical" evidence="4">
    <location>
        <begin position="91"/>
        <end position="113"/>
    </location>
</feature>
<feature type="domain" description="Histidine kinase/HSP90-like ATPase" evidence="5">
    <location>
        <begin position="320"/>
        <end position="413"/>
    </location>
</feature>
<dbReference type="GO" id="GO:0016301">
    <property type="term" value="F:kinase activity"/>
    <property type="evidence" value="ECO:0007669"/>
    <property type="project" value="UniProtKB-KW"/>
</dbReference>
<feature type="transmembrane region" description="Helical" evidence="4">
    <location>
        <begin position="146"/>
        <end position="162"/>
    </location>
</feature>
<protein>
    <submittedName>
        <fullName evidence="6">ATP-binding protein</fullName>
    </submittedName>
</protein>
<dbReference type="EMBL" id="SSSN01000001">
    <property type="protein sequence ID" value="THG36411.1"/>
    <property type="molecule type" value="Genomic_DNA"/>
</dbReference>
<name>A0A4S4G172_9MICO</name>
<accession>A0A4S4G172</accession>
<dbReference type="Gene3D" id="3.30.565.10">
    <property type="entry name" value="Histidine kinase-like ATPase, C-terminal domain"/>
    <property type="match status" value="1"/>
</dbReference>
<dbReference type="GO" id="GO:0005524">
    <property type="term" value="F:ATP binding"/>
    <property type="evidence" value="ECO:0007669"/>
    <property type="project" value="UniProtKB-KW"/>
</dbReference>
<feature type="transmembrane region" description="Helical" evidence="4">
    <location>
        <begin position="125"/>
        <end position="141"/>
    </location>
</feature>
<evidence type="ECO:0000313" key="6">
    <source>
        <dbReference type="EMBL" id="THG36411.1"/>
    </source>
</evidence>
<evidence type="ECO:0000313" key="7">
    <source>
        <dbReference type="Proteomes" id="UP000307380"/>
    </source>
</evidence>
<evidence type="ECO:0000259" key="5">
    <source>
        <dbReference type="Pfam" id="PF02518"/>
    </source>
</evidence>
<dbReference type="PANTHER" id="PTHR24421">
    <property type="entry name" value="NITRATE/NITRITE SENSOR PROTEIN NARX-RELATED"/>
    <property type="match status" value="1"/>
</dbReference>
<evidence type="ECO:0000256" key="3">
    <source>
        <dbReference type="ARBA" id="ARBA00023012"/>
    </source>
</evidence>
<dbReference type="RefSeq" id="WP_136421140.1">
    <property type="nucleotide sequence ID" value="NZ_SSSN01000001.1"/>
</dbReference>
<proteinExistence type="predicted"/>
<dbReference type="PANTHER" id="PTHR24421:SF61">
    <property type="entry name" value="OXYGEN SENSOR HISTIDINE KINASE NREB"/>
    <property type="match status" value="1"/>
</dbReference>
<sequence>MSAEEVGVGAPASVRALLSAPERRPVLSATRIDAALSRAAGAFGLLFGAQTVPVMLQQMPAFSWWWGWIVAGAIVVGILAVAVATLSMRAVGAVCGSFAGLYLIVVVAWPFVVSDPTVIGPDKPWVWYLITVATVSAALAYPIRVAAVYTVSLPIAYLFVRLTPDGGAAPLGAAALDAVYSIVLGSAALVIVSLLRQTSSAVDAAQSAALERYAEVARHDAREAERVQVDALVHDSVLTTLLAAASATSPEQARLAEAMADAALERLQDVDDGDQAPSGGPVAVDQVVRRIRAGIASAGGSTVVHTHGLRGQTLPPAVAEALFSAAVQALVNSAQHAGAPGLVVDRRIDVSRVGDGCSIVVADTGVGFDPATVPRERMGLRVSIRERMAGVGGSSVVRSRPGDGAVIELHWPSREPQP</sequence>
<keyword evidence="3" id="KW-0902">Two-component regulatory system</keyword>
<gene>
    <name evidence="6" type="ORF">E6C70_00325</name>
</gene>
<dbReference type="GO" id="GO:0000160">
    <property type="term" value="P:phosphorelay signal transduction system"/>
    <property type="evidence" value="ECO:0007669"/>
    <property type="project" value="UniProtKB-KW"/>
</dbReference>
<keyword evidence="2" id="KW-0418">Kinase</keyword>
<dbReference type="Proteomes" id="UP000307380">
    <property type="component" value="Unassembled WGS sequence"/>
</dbReference>
<dbReference type="InterPro" id="IPR036890">
    <property type="entry name" value="HATPase_C_sf"/>
</dbReference>
<comment type="caution">
    <text evidence="6">The sequence shown here is derived from an EMBL/GenBank/DDBJ whole genome shotgun (WGS) entry which is preliminary data.</text>
</comment>
<keyword evidence="6" id="KW-0067">ATP-binding</keyword>
<evidence type="ECO:0000256" key="2">
    <source>
        <dbReference type="ARBA" id="ARBA00022777"/>
    </source>
</evidence>
<keyword evidence="4" id="KW-0812">Transmembrane</keyword>
<dbReference type="InterPro" id="IPR003594">
    <property type="entry name" value="HATPase_dom"/>
</dbReference>
<organism evidence="6 7">
    <name type="scientific">Orlajensenia flava</name>
    <dbReference type="NCBI Taxonomy" id="2565934"/>
    <lineage>
        <taxon>Bacteria</taxon>
        <taxon>Bacillati</taxon>
        <taxon>Actinomycetota</taxon>
        <taxon>Actinomycetes</taxon>
        <taxon>Micrococcales</taxon>
        <taxon>Microbacteriaceae</taxon>
        <taxon>Orlajensenia</taxon>
    </lineage>
</organism>
<reference evidence="6 7" key="1">
    <citation type="submission" date="2019-04" db="EMBL/GenBank/DDBJ databases">
        <authorList>
            <person name="Jiang L."/>
        </authorList>
    </citation>
    <scope>NUCLEOTIDE SEQUENCE [LARGE SCALE GENOMIC DNA]</scope>
    <source>
        <strain evidence="6 7">YIM 131861</strain>
    </source>
</reference>
<keyword evidence="4" id="KW-1133">Transmembrane helix</keyword>
<feature type="transmembrane region" description="Helical" evidence="4">
    <location>
        <begin position="174"/>
        <end position="195"/>
    </location>
</feature>
<evidence type="ECO:0000256" key="4">
    <source>
        <dbReference type="SAM" id="Phobius"/>
    </source>
</evidence>
<keyword evidence="4" id="KW-0472">Membrane</keyword>
<dbReference type="SUPFAM" id="SSF55874">
    <property type="entry name" value="ATPase domain of HSP90 chaperone/DNA topoisomerase II/histidine kinase"/>
    <property type="match status" value="1"/>
</dbReference>
<dbReference type="InterPro" id="IPR050482">
    <property type="entry name" value="Sensor_HK_TwoCompSys"/>
</dbReference>
<dbReference type="OrthoDB" id="144293at2"/>
<keyword evidence="1" id="KW-0808">Transferase</keyword>
<dbReference type="AlphaFoldDB" id="A0A4S4G172"/>
<keyword evidence="6" id="KW-0547">Nucleotide-binding</keyword>
<dbReference type="Pfam" id="PF02518">
    <property type="entry name" value="HATPase_c"/>
    <property type="match status" value="1"/>
</dbReference>
<keyword evidence="7" id="KW-1185">Reference proteome</keyword>
<feature type="transmembrane region" description="Helical" evidence="4">
    <location>
        <begin position="65"/>
        <end position="84"/>
    </location>
</feature>